<dbReference type="EMBL" id="CP003588">
    <property type="protein sequence ID" value="AFK70586.1"/>
    <property type="molecule type" value="Genomic_DNA"/>
</dbReference>
<accession>I3UYL5</accession>
<dbReference type="KEGG" id="ppi:YSA_07071"/>
<dbReference type="HOGENOM" id="CLU_3204188_0_0_6"/>
<evidence type="ECO:0000313" key="2">
    <source>
        <dbReference type="Proteomes" id="UP000005268"/>
    </source>
</evidence>
<dbReference type="Proteomes" id="UP000005268">
    <property type="component" value="Chromosome"/>
</dbReference>
<organism evidence="1 2">
    <name type="scientific">Pseudomonas putida ND6</name>
    <dbReference type="NCBI Taxonomy" id="231023"/>
    <lineage>
        <taxon>Bacteria</taxon>
        <taxon>Pseudomonadati</taxon>
        <taxon>Pseudomonadota</taxon>
        <taxon>Gammaproteobacteria</taxon>
        <taxon>Pseudomonadales</taxon>
        <taxon>Pseudomonadaceae</taxon>
        <taxon>Pseudomonas</taxon>
    </lineage>
</organism>
<proteinExistence type="predicted"/>
<reference evidence="1 2" key="1">
    <citation type="journal article" date="2012" name="J. Bacteriol.">
        <title>Complete Genome Sequence of the Naphthalene-Degrading Pseudomonas putida Strain ND6.</title>
        <authorList>
            <person name="Li S."/>
            <person name="Zhao H."/>
            <person name="Li Y."/>
            <person name="Niu S."/>
            <person name="Cai B."/>
        </authorList>
    </citation>
    <scope>NUCLEOTIDE SEQUENCE [LARGE SCALE GENOMIC DNA]</scope>
    <source>
        <strain evidence="1 2">ND6</strain>
    </source>
</reference>
<protein>
    <submittedName>
        <fullName evidence="1">Uncharacterized protein</fullName>
    </submittedName>
</protein>
<dbReference type="AlphaFoldDB" id="I3UYL5"/>
<gene>
    <name evidence="1" type="ORF">YSA_07071</name>
</gene>
<sequence length="45" mass="5242">MWHAGAANMPRPWLQHQVVKTRPEKISSKAVTRFTQGTNYSMSRR</sequence>
<name>I3UYL5_PSEPU</name>
<evidence type="ECO:0000313" key="1">
    <source>
        <dbReference type="EMBL" id="AFK70586.1"/>
    </source>
</evidence>